<keyword evidence="1" id="KW-1133">Transmembrane helix</keyword>
<keyword evidence="1" id="KW-0812">Transmembrane</keyword>
<dbReference type="Pfam" id="PF09997">
    <property type="entry name" value="DUF2238"/>
    <property type="match status" value="1"/>
</dbReference>
<dbReference type="STRING" id="1802397.A3J43_03255"/>
<feature type="transmembrane region" description="Helical" evidence="1">
    <location>
        <begin position="166"/>
        <end position="186"/>
    </location>
</feature>
<sequence>MAALIAFELLCAIGVVRVSLQFTWLGLIITAAAGWAIVETVGLGYRKQKGHPLPASIWAIVFFGLAMDASGDILQLYGRFLWWDRAVHVSVSAIACFTLFLVVNAFWIDGFRFAMLMRRGRMKLSLLLAAAGTMALGAVYEIEEYTEDRLFGTNRLGPGVDTADDLFLNLVGVAAAVAIILIHFVLTRKRHVVE</sequence>
<reference evidence="2 3" key="1">
    <citation type="journal article" date="2016" name="Nat. Commun.">
        <title>Thousands of microbial genomes shed light on interconnected biogeochemical processes in an aquifer system.</title>
        <authorList>
            <person name="Anantharaman K."/>
            <person name="Brown C.T."/>
            <person name="Hug L.A."/>
            <person name="Sharon I."/>
            <person name="Castelle C.J."/>
            <person name="Probst A.J."/>
            <person name="Thomas B.C."/>
            <person name="Singh A."/>
            <person name="Wilkins M.J."/>
            <person name="Karaoz U."/>
            <person name="Brodie E.L."/>
            <person name="Williams K.H."/>
            <person name="Hubbard S.S."/>
            <person name="Banfield J.F."/>
        </authorList>
    </citation>
    <scope>NUCLEOTIDE SEQUENCE [LARGE SCALE GENOMIC DNA]</scope>
</reference>
<comment type="caution">
    <text evidence="2">The sequence shown here is derived from an EMBL/GenBank/DDBJ whole genome shotgun (WGS) entry which is preliminary data.</text>
</comment>
<organism evidence="2 3">
    <name type="scientific">Candidatus Uhrbacteria bacterium RIFCSPHIGHO2_12_FULL_54_23</name>
    <dbReference type="NCBI Taxonomy" id="1802397"/>
    <lineage>
        <taxon>Bacteria</taxon>
        <taxon>Candidatus Uhriibacteriota</taxon>
    </lineage>
</organism>
<keyword evidence="1" id="KW-0472">Membrane</keyword>
<name>A0A1F7UKI7_9BACT</name>
<accession>A0A1F7UKI7</accession>
<proteinExistence type="predicted"/>
<feature type="transmembrane region" description="Helical" evidence="1">
    <location>
        <begin position="89"/>
        <end position="108"/>
    </location>
</feature>
<evidence type="ECO:0008006" key="4">
    <source>
        <dbReference type="Google" id="ProtNLM"/>
    </source>
</evidence>
<evidence type="ECO:0000313" key="2">
    <source>
        <dbReference type="EMBL" id="OGL78244.1"/>
    </source>
</evidence>
<dbReference type="EMBL" id="MGEF01000036">
    <property type="protein sequence ID" value="OGL78244.1"/>
    <property type="molecule type" value="Genomic_DNA"/>
</dbReference>
<feature type="transmembrane region" description="Helical" evidence="1">
    <location>
        <begin position="27"/>
        <end position="45"/>
    </location>
</feature>
<feature type="transmembrane region" description="Helical" evidence="1">
    <location>
        <begin position="120"/>
        <end position="140"/>
    </location>
</feature>
<evidence type="ECO:0000256" key="1">
    <source>
        <dbReference type="SAM" id="Phobius"/>
    </source>
</evidence>
<evidence type="ECO:0000313" key="3">
    <source>
        <dbReference type="Proteomes" id="UP000176604"/>
    </source>
</evidence>
<protein>
    <recommendedName>
        <fullName evidence="4">DUF2238 domain-containing protein</fullName>
    </recommendedName>
</protein>
<dbReference type="Proteomes" id="UP000176604">
    <property type="component" value="Unassembled WGS sequence"/>
</dbReference>
<dbReference type="AlphaFoldDB" id="A0A1F7UKI7"/>
<feature type="transmembrane region" description="Helical" evidence="1">
    <location>
        <begin position="57"/>
        <end position="77"/>
    </location>
</feature>
<gene>
    <name evidence="2" type="ORF">A3J43_03255</name>
</gene>
<dbReference type="InterPro" id="IPR014509">
    <property type="entry name" value="YjdF-like"/>
</dbReference>